<dbReference type="InterPro" id="IPR001789">
    <property type="entry name" value="Sig_transdc_resp-reg_receiver"/>
</dbReference>
<feature type="compositionally biased region" description="Basic and acidic residues" evidence="2">
    <location>
        <begin position="94"/>
        <end position="107"/>
    </location>
</feature>
<dbReference type="Pfam" id="PF00072">
    <property type="entry name" value="Response_reg"/>
    <property type="match status" value="1"/>
</dbReference>
<dbReference type="InterPro" id="IPR058245">
    <property type="entry name" value="NreC/VraR/RcsB-like_REC"/>
</dbReference>
<reference evidence="4" key="1">
    <citation type="submission" date="2020-10" db="EMBL/GenBank/DDBJ databases">
        <title>Connecting structure to function with the recovery of over 1000 high-quality activated sludge metagenome-assembled genomes encoding full-length rRNA genes using long-read sequencing.</title>
        <authorList>
            <person name="Singleton C.M."/>
            <person name="Petriglieri F."/>
            <person name="Kristensen J.M."/>
            <person name="Kirkegaard R.H."/>
            <person name="Michaelsen T.Y."/>
            <person name="Andersen M.H."/>
            <person name="Karst S.M."/>
            <person name="Dueholm M.S."/>
            <person name="Nielsen P.H."/>
            <person name="Albertsen M."/>
        </authorList>
    </citation>
    <scope>NUCLEOTIDE SEQUENCE</scope>
    <source>
        <strain evidence="4">Ribe_18-Q3-R11-54_MAXAC.001</strain>
    </source>
</reference>
<feature type="modified residue" description="4-aspartylphosphate" evidence="1">
    <location>
        <position position="39"/>
    </location>
</feature>
<dbReference type="Gene3D" id="3.40.50.2300">
    <property type="match status" value="1"/>
</dbReference>
<name>A0A9D7T4M6_9MICO</name>
<dbReference type="PROSITE" id="PS50110">
    <property type="entry name" value="RESPONSE_REGULATORY"/>
    <property type="match status" value="1"/>
</dbReference>
<proteinExistence type="predicted"/>
<dbReference type="GO" id="GO:0000160">
    <property type="term" value="P:phosphorelay signal transduction system"/>
    <property type="evidence" value="ECO:0007669"/>
    <property type="project" value="InterPro"/>
</dbReference>
<accession>A0A9D7T4M6</accession>
<dbReference type="EMBL" id="JADKGK010000004">
    <property type="protein sequence ID" value="MBL0002554.1"/>
    <property type="molecule type" value="Genomic_DNA"/>
</dbReference>
<keyword evidence="1" id="KW-0597">Phosphoprotein</keyword>
<protein>
    <submittedName>
        <fullName evidence="4">Response regulator transcription factor</fullName>
    </submittedName>
</protein>
<dbReference type="CDD" id="cd17535">
    <property type="entry name" value="REC_NarL-like"/>
    <property type="match status" value="1"/>
</dbReference>
<feature type="region of interest" description="Disordered" evidence="2">
    <location>
        <begin position="88"/>
        <end position="107"/>
    </location>
</feature>
<comment type="caution">
    <text evidence="4">The sequence shown here is derived from an EMBL/GenBank/DDBJ whole genome shotgun (WGS) entry which is preliminary data.</text>
</comment>
<evidence type="ECO:0000259" key="3">
    <source>
        <dbReference type="PROSITE" id="PS50110"/>
    </source>
</evidence>
<dbReference type="SUPFAM" id="SSF52172">
    <property type="entry name" value="CheY-like"/>
    <property type="match status" value="1"/>
</dbReference>
<evidence type="ECO:0000256" key="1">
    <source>
        <dbReference type="PROSITE-ProRule" id="PRU00169"/>
    </source>
</evidence>
<sequence>MASPRYRRWTAAYVVAQGASLAEGMVLARSIVADVAVIDVSLGDGSGLDLVAEFRRRHPAMGLVVLTMHQDDDTLLHALDAGASALIHKSRSAGGRDRDRPSSGRVP</sequence>
<evidence type="ECO:0000313" key="5">
    <source>
        <dbReference type="Proteomes" id="UP000886632"/>
    </source>
</evidence>
<evidence type="ECO:0000256" key="2">
    <source>
        <dbReference type="SAM" id="MobiDB-lite"/>
    </source>
</evidence>
<feature type="domain" description="Response regulatory" evidence="3">
    <location>
        <begin position="1"/>
        <end position="104"/>
    </location>
</feature>
<dbReference type="Proteomes" id="UP000886632">
    <property type="component" value="Unassembled WGS sequence"/>
</dbReference>
<dbReference type="InterPro" id="IPR011006">
    <property type="entry name" value="CheY-like_superfamily"/>
</dbReference>
<organism evidence="4 5">
    <name type="scientific">Candidatus Phosphoribacter hodrii</name>
    <dbReference type="NCBI Taxonomy" id="2953743"/>
    <lineage>
        <taxon>Bacteria</taxon>
        <taxon>Bacillati</taxon>
        <taxon>Actinomycetota</taxon>
        <taxon>Actinomycetes</taxon>
        <taxon>Micrococcales</taxon>
        <taxon>Dermatophilaceae</taxon>
        <taxon>Candidatus Phosphoribacter</taxon>
    </lineage>
</organism>
<evidence type="ECO:0000313" key="4">
    <source>
        <dbReference type="EMBL" id="MBL0002554.1"/>
    </source>
</evidence>
<gene>
    <name evidence="4" type="ORF">IPP00_00625</name>
</gene>
<dbReference type="AlphaFoldDB" id="A0A9D7T4M6"/>